<proteinExistence type="predicted"/>
<feature type="non-terminal residue" evidence="1">
    <location>
        <position position="1"/>
    </location>
</feature>
<evidence type="ECO:0000313" key="1">
    <source>
        <dbReference type="EMBL" id="KAJ1672776.1"/>
    </source>
</evidence>
<comment type="caution">
    <text evidence="1">The sequence shown here is derived from an EMBL/GenBank/DDBJ whole genome shotgun (WGS) entry which is preliminary data.</text>
</comment>
<feature type="non-terminal residue" evidence="1">
    <location>
        <position position="266"/>
    </location>
</feature>
<organism evidence="1 2">
    <name type="scientific">Spiromyces aspiralis</name>
    <dbReference type="NCBI Taxonomy" id="68401"/>
    <lineage>
        <taxon>Eukaryota</taxon>
        <taxon>Fungi</taxon>
        <taxon>Fungi incertae sedis</taxon>
        <taxon>Zoopagomycota</taxon>
        <taxon>Kickxellomycotina</taxon>
        <taxon>Kickxellomycetes</taxon>
        <taxon>Kickxellales</taxon>
        <taxon>Kickxellaceae</taxon>
        <taxon>Spiromyces</taxon>
    </lineage>
</organism>
<reference evidence="1" key="1">
    <citation type="submission" date="2022-06" db="EMBL/GenBank/DDBJ databases">
        <title>Phylogenomic reconstructions and comparative analyses of Kickxellomycotina fungi.</title>
        <authorList>
            <person name="Reynolds N.K."/>
            <person name="Stajich J.E."/>
            <person name="Barry K."/>
            <person name="Grigoriev I.V."/>
            <person name="Crous P."/>
            <person name="Smith M.E."/>
        </authorList>
    </citation>
    <scope>NUCLEOTIDE SEQUENCE</scope>
    <source>
        <strain evidence="1">RSA 2271</strain>
    </source>
</reference>
<accession>A0ACC1HBR2</accession>
<dbReference type="EMBL" id="JAMZIH010007857">
    <property type="protein sequence ID" value="KAJ1672776.1"/>
    <property type="molecule type" value="Genomic_DNA"/>
</dbReference>
<sequence>HSSRHWEEALVVRSSETAAYNDEEFTRDNAVLPPSLALGSADIHDCSAENERGGTTAIRDQSDWRTRPVLNWSILLDPPLWLLFTTMVFASVGTNGAAMYAVSSATHFQISDIRASALGSITSGAHTLGNILAGCLGDHVGANSILLSSLLCCSVFVFAIWYPARLYGAFVAFSLLFGLVGLNYNIAVPVLVRQLYGMQRAPSTTGVVWLSVVVGGVCGSVGMAAVYDKADHRGRFRWTILATGICFSMSFVFGLVFAGMFWRKSR</sequence>
<gene>
    <name evidence="1" type="ORF">EV182_006524</name>
</gene>
<evidence type="ECO:0000313" key="2">
    <source>
        <dbReference type="Proteomes" id="UP001145114"/>
    </source>
</evidence>
<keyword evidence="2" id="KW-1185">Reference proteome</keyword>
<protein>
    <submittedName>
        <fullName evidence="1">Uncharacterized protein</fullName>
    </submittedName>
</protein>
<name>A0ACC1HBR2_9FUNG</name>
<dbReference type="Proteomes" id="UP001145114">
    <property type="component" value="Unassembled WGS sequence"/>
</dbReference>